<protein>
    <submittedName>
        <fullName evidence="1">Uncharacterized protein</fullName>
    </submittedName>
</protein>
<name>A0A0E9PK82_ANGAN</name>
<dbReference type="AlphaFoldDB" id="A0A0E9PK82"/>
<dbReference type="EMBL" id="GBXM01103526">
    <property type="protein sequence ID" value="JAH05051.1"/>
    <property type="molecule type" value="Transcribed_RNA"/>
</dbReference>
<reference evidence="1" key="2">
    <citation type="journal article" date="2015" name="Fish Shellfish Immunol.">
        <title>Early steps in the European eel (Anguilla anguilla)-Vibrio vulnificus interaction in the gills: Role of the RtxA13 toxin.</title>
        <authorList>
            <person name="Callol A."/>
            <person name="Pajuelo D."/>
            <person name="Ebbesson L."/>
            <person name="Teles M."/>
            <person name="MacKenzie S."/>
            <person name="Amaro C."/>
        </authorList>
    </citation>
    <scope>NUCLEOTIDE SEQUENCE</scope>
</reference>
<organism evidence="1">
    <name type="scientific">Anguilla anguilla</name>
    <name type="common">European freshwater eel</name>
    <name type="synonym">Muraena anguilla</name>
    <dbReference type="NCBI Taxonomy" id="7936"/>
    <lineage>
        <taxon>Eukaryota</taxon>
        <taxon>Metazoa</taxon>
        <taxon>Chordata</taxon>
        <taxon>Craniata</taxon>
        <taxon>Vertebrata</taxon>
        <taxon>Euteleostomi</taxon>
        <taxon>Actinopterygii</taxon>
        <taxon>Neopterygii</taxon>
        <taxon>Teleostei</taxon>
        <taxon>Anguilliformes</taxon>
        <taxon>Anguillidae</taxon>
        <taxon>Anguilla</taxon>
    </lineage>
</organism>
<evidence type="ECO:0000313" key="1">
    <source>
        <dbReference type="EMBL" id="JAH05051.1"/>
    </source>
</evidence>
<reference evidence="1" key="1">
    <citation type="submission" date="2014-11" db="EMBL/GenBank/DDBJ databases">
        <authorList>
            <person name="Amaro Gonzalez C."/>
        </authorList>
    </citation>
    <scope>NUCLEOTIDE SEQUENCE</scope>
</reference>
<sequence>MSKLQCRQKRWQNAYLTGWFAEKILESMALLSGPDVAALSNQPLSLIDNDFSYDLL</sequence>
<proteinExistence type="predicted"/>
<accession>A0A0E9PK82</accession>